<evidence type="ECO:0000256" key="5">
    <source>
        <dbReference type="ARBA" id="ARBA00022801"/>
    </source>
</evidence>
<reference evidence="6" key="2">
    <citation type="submission" date="2023-05" db="EMBL/GenBank/DDBJ databases">
        <authorList>
            <person name="Schelkunov M.I."/>
        </authorList>
    </citation>
    <scope>NUCLEOTIDE SEQUENCE</scope>
    <source>
        <strain evidence="6">Hsosn_3</strain>
        <tissue evidence="6">Leaf</tissue>
    </source>
</reference>
<dbReference type="PANTHER" id="PTHR28511:SF1">
    <property type="entry name" value="ENDONUCLEASE V"/>
    <property type="match status" value="1"/>
</dbReference>
<keyword evidence="3" id="KW-0540">Nuclease</keyword>
<dbReference type="CDD" id="cd06559">
    <property type="entry name" value="Endonuclease_V"/>
    <property type="match status" value="1"/>
</dbReference>
<evidence type="ECO:0000256" key="1">
    <source>
        <dbReference type="ARBA" id="ARBA00004496"/>
    </source>
</evidence>
<dbReference type="GO" id="GO:0016891">
    <property type="term" value="F:RNA endonuclease activity producing 5'-phosphomonoesters, hydrolytic mechanism"/>
    <property type="evidence" value="ECO:0007669"/>
    <property type="project" value="TreeGrafter"/>
</dbReference>
<dbReference type="Proteomes" id="UP001237642">
    <property type="component" value="Unassembled WGS sequence"/>
</dbReference>
<dbReference type="InterPro" id="IPR007581">
    <property type="entry name" value="Endonuclease-V"/>
</dbReference>
<evidence type="ECO:0000256" key="4">
    <source>
        <dbReference type="ARBA" id="ARBA00022759"/>
    </source>
</evidence>
<dbReference type="Pfam" id="PF04493">
    <property type="entry name" value="Endonuclease_5"/>
    <property type="match status" value="1"/>
</dbReference>
<gene>
    <name evidence="6" type="ORF">POM88_028611</name>
</gene>
<proteinExistence type="inferred from homology"/>
<comment type="subcellular location">
    <subcellularLocation>
        <location evidence="1">Cytoplasm</location>
    </subcellularLocation>
</comment>
<dbReference type="GO" id="GO:0003727">
    <property type="term" value="F:single-stranded RNA binding"/>
    <property type="evidence" value="ECO:0007669"/>
    <property type="project" value="TreeGrafter"/>
</dbReference>
<name>A0AAD8HUB6_9APIA</name>
<dbReference type="GO" id="GO:0005730">
    <property type="term" value="C:nucleolus"/>
    <property type="evidence" value="ECO:0007669"/>
    <property type="project" value="TreeGrafter"/>
</dbReference>
<dbReference type="GO" id="GO:0005737">
    <property type="term" value="C:cytoplasm"/>
    <property type="evidence" value="ECO:0007669"/>
    <property type="project" value="UniProtKB-SubCell"/>
</dbReference>
<dbReference type="HAMAP" id="MF_00801">
    <property type="entry name" value="Endonuclease_5"/>
    <property type="match status" value="1"/>
</dbReference>
<sequence>MFQGDSPIAPELLNDWIEVQSKLKKKLVTEDDFKWKVGTKIEGGDSCQVLKYIGGVDLSLWKEDSSVACATLVVLELKTLEIVYQDSSVVRLSVPYVPGFLAFREAPVLLELLDKMKASSHPFYPQLLMVDGNGILHPQGFGLACHLGVLANIPTIGIGKSLHHVDGLSKSTVRERFEMDGNSSQDIIPLVGDSGQTLGAALLSTRGSSKPIYVSIGHRISLAVAIDIVKLSCKYRVPETIRQADIKSRQYLQNSRLIFKGKVTGNAL</sequence>
<dbReference type="Gene3D" id="3.30.2170.10">
    <property type="entry name" value="archaeoglobus fulgidus dsm 4304 superfamily"/>
    <property type="match status" value="1"/>
</dbReference>
<dbReference type="GO" id="GO:0006281">
    <property type="term" value="P:DNA repair"/>
    <property type="evidence" value="ECO:0007669"/>
    <property type="project" value="InterPro"/>
</dbReference>
<evidence type="ECO:0000256" key="3">
    <source>
        <dbReference type="ARBA" id="ARBA00022722"/>
    </source>
</evidence>
<keyword evidence="2" id="KW-0963">Cytoplasm</keyword>
<keyword evidence="7" id="KW-1185">Reference proteome</keyword>
<accession>A0AAD8HUB6</accession>
<reference evidence="6" key="1">
    <citation type="submission" date="2023-02" db="EMBL/GenBank/DDBJ databases">
        <title>Genome of toxic invasive species Heracleum sosnowskyi carries increased number of genes despite the absence of recent whole-genome duplications.</title>
        <authorList>
            <person name="Schelkunov M."/>
            <person name="Shtratnikova V."/>
            <person name="Makarenko M."/>
            <person name="Klepikova A."/>
            <person name="Omelchenko D."/>
            <person name="Novikova G."/>
            <person name="Obukhova E."/>
            <person name="Bogdanov V."/>
            <person name="Penin A."/>
            <person name="Logacheva M."/>
        </authorList>
    </citation>
    <scope>NUCLEOTIDE SEQUENCE</scope>
    <source>
        <strain evidence="6">Hsosn_3</strain>
        <tissue evidence="6">Leaf</tissue>
    </source>
</reference>
<dbReference type="AlphaFoldDB" id="A0AAD8HUB6"/>
<evidence type="ECO:0000313" key="6">
    <source>
        <dbReference type="EMBL" id="KAK1372418.1"/>
    </source>
</evidence>
<evidence type="ECO:0000256" key="2">
    <source>
        <dbReference type="ARBA" id="ARBA00022490"/>
    </source>
</evidence>
<comment type="caution">
    <text evidence="6">The sequence shown here is derived from an EMBL/GenBank/DDBJ whole genome shotgun (WGS) entry which is preliminary data.</text>
</comment>
<organism evidence="6 7">
    <name type="scientific">Heracleum sosnowskyi</name>
    <dbReference type="NCBI Taxonomy" id="360622"/>
    <lineage>
        <taxon>Eukaryota</taxon>
        <taxon>Viridiplantae</taxon>
        <taxon>Streptophyta</taxon>
        <taxon>Embryophyta</taxon>
        <taxon>Tracheophyta</taxon>
        <taxon>Spermatophyta</taxon>
        <taxon>Magnoliopsida</taxon>
        <taxon>eudicotyledons</taxon>
        <taxon>Gunneridae</taxon>
        <taxon>Pentapetalae</taxon>
        <taxon>asterids</taxon>
        <taxon>campanulids</taxon>
        <taxon>Apiales</taxon>
        <taxon>Apiaceae</taxon>
        <taxon>Apioideae</taxon>
        <taxon>apioid superclade</taxon>
        <taxon>Tordylieae</taxon>
        <taxon>Tordyliinae</taxon>
        <taxon>Heracleum</taxon>
    </lineage>
</organism>
<protein>
    <submittedName>
        <fullName evidence="6">Endonuclease V</fullName>
    </submittedName>
</protein>
<keyword evidence="5" id="KW-0378">Hydrolase</keyword>
<dbReference type="PANTHER" id="PTHR28511">
    <property type="entry name" value="ENDONUCLEASE V"/>
    <property type="match status" value="1"/>
</dbReference>
<dbReference type="FunFam" id="3.30.2170.10:FF:000005">
    <property type="entry name" value="Predicted protein"/>
    <property type="match status" value="1"/>
</dbReference>
<keyword evidence="4 6" id="KW-0255">Endonuclease</keyword>
<evidence type="ECO:0000313" key="7">
    <source>
        <dbReference type="Proteomes" id="UP001237642"/>
    </source>
</evidence>
<dbReference type="EMBL" id="JAUIZM010000007">
    <property type="protein sequence ID" value="KAK1372418.1"/>
    <property type="molecule type" value="Genomic_DNA"/>
</dbReference>